<protein>
    <submittedName>
        <fullName evidence="2">Uncharacterized protein</fullName>
    </submittedName>
</protein>
<keyword evidence="1" id="KW-0812">Transmembrane</keyword>
<name>A0A1I1BZJ1_9BACT</name>
<evidence type="ECO:0000256" key="1">
    <source>
        <dbReference type="SAM" id="Phobius"/>
    </source>
</evidence>
<keyword evidence="1" id="KW-0472">Membrane</keyword>
<gene>
    <name evidence="2" type="ORF">SAMN04489723_12012</name>
</gene>
<keyword evidence="1" id="KW-1133">Transmembrane helix</keyword>
<feature type="transmembrane region" description="Helical" evidence="1">
    <location>
        <begin position="40"/>
        <end position="63"/>
    </location>
</feature>
<accession>A0A1I1BZJ1</accession>
<dbReference type="STRING" id="237018.SAMN04489723_12012"/>
<dbReference type="EMBL" id="FOKK01000020">
    <property type="protein sequence ID" value="SFB55814.1"/>
    <property type="molecule type" value="Genomic_DNA"/>
</dbReference>
<dbReference type="Proteomes" id="UP000198790">
    <property type="component" value="Unassembled WGS sequence"/>
</dbReference>
<organism evidence="2 3">
    <name type="scientific">Algoriphagus aquimarinus</name>
    <dbReference type="NCBI Taxonomy" id="237018"/>
    <lineage>
        <taxon>Bacteria</taxon>
        <taxon>Pseudomonadati</taxon>
        <taxon>Bacteroidota</taxon>
        <taxon>Cytophagia</taxon>
        <taxon>Cytophagales</taxon>
        <taxon>Cyclobacteriaceae</taxon>
        <taxon>Algoriphagus</taxon>
    </lineage>
</organism>
<keyword evidence="3" id="KW-1185">Reference proteome</keyword>
<sequence length="64" mass="7671">MLILVGLILFGLGVYLYRKVILPDKVGFHKFNYEYKFKRNIFIYCLLTLGGITVVRELIIWIWF</sequence>
<proteinExistence type="predicted"/>
<dbReference type="AlphaFoldDB" id="A0A1I1BZJ1"/>
<reference evidence="2 3" key="1">
    <citation type="submission" date="2016-10" db="EMBL/GenBank/DDBJ databases">
        <authorList>
            <person name="de Groot N.N."/>
        </authorList>
    </citation>
    <scope>NUCLEOTIDE SEQUENCE [LARGE SCALE GENOMIC DNA]</scope>
    <source>
        <strain evidence="2 3">DSM 23399</strain>
    </source>
</reference>
<evidence type="ECO:0000313" key="2">
    <source>
        <dbReference type="EMBL" id="SFB55814.1"/>
    </source>
</evidence>
<evidence type="ECO:0000313" key="3">
    <source>
        <dbReference type="Proteomes" id="UP000198790"/>
    </source>
</evidence>